<evidence type="ECO:0000313" key="13">
    <source>
        <dbReference type="EMBL" id="KAL0487435.1"/>
    </source>
</evidence>
<dbReference type="InterPro" id="IPR012198">
    <property type="entry name" value="cAMP_dep_PK_reg_su"/>
</dbReference>
<dbReference type="PRINTS" id="PR00103">
    <property type="entry name" value="CAMPKINASE"/>
</dbReference>
<evidence type="ECO:0000313" key="14">
    <source>
        <dbReference type="Proteomes" id="UP001431209"/>
    </source>
</evidence>
<dbReference type="InterPro" id="IPR014710">
    <property type="entry name" value="RmlC-like_jellyroll"/>
</dbReference>
<keyword evidence="4 10" id="KW-0116">cAMP-binding</keyword>
<keyword evidence="14" id="KW-1185">Reference proteome</keyword>
<feature type="region of interest" description="Disordered" evidence="11">
    <location>
        <begin position="54"/>
        <end position="148"/>
    </location>
</feature>
<evidence type="ECO:0000256" key="8">
    <source>
        <dbReference type="ARBA" id="ARBA00023149"/>
    </source>
</evidence>
<reference evidence="13 14" key="1">
    <citation type="submission" date="2024-03" db="EMBL/GenBank/DDBJ databases">
        <title>The Acrasis kona genome and developmental transcriptomes reveal deep origins of eukaryotic multicellular pathways.</title>
        <authorList>
            <person name="Sheikh S."/>
            <person name="Fu C.-J."/>
            <person name="Brown M.W."/>
            <person name="Baldauf S.L."/>
        </authorList>
    </citation>
    <scope>NUCLEOTIDE SEQUENCE [LARGE SCALE GENOMIC DNA]</scope>
    <source>
        <strain evidence="13 14">ATCC MYA-3509</strain>
    </source>
</reference>
<keyword evidence="6" id="KW-0677">Repeat</keyword>
<feature type="domain" description="Cyclic nucleotide-binding" evidence="12">
    <location>
        <begin position="326"/>
        <end position="441"/>
    </location>
</feature>
<dbReference type="SMART" id="SM00100">
    <property type="entry name" value="cNMP"/>
    <property type="match status" value="2"/>
</dbReference>
<dbReference type="Pfam" id="PF00027">
    <property type="entry name" value="cNMP_binding"/>
    <property type="match status" value="2"/>
</dbReference>
<dbReference type="Proteomes" id="UP001431209">
    <property type="component" value="Unassembled WGS sequence"/>
</dbReference>
<accession>A0AAW2ZDB5</accession>
<dbReference type="PROSITE" id="PS50042">
    <property type="entry name" value="CNMP_BINDING_3"/>
    <property type="match status" value="2"/>
</dbReference>
<dbReference type="FunFam" id="2.60.120.10:FF:000006">
    <property type="entry name" value="cAMP-dependent protein kinase type I-alpha regulatory subunit"/>
    <property type="match status" value="1"/>
</dbReference>
<evidence type="ECO:0000256" key="10">
    <source>
        <dbReference type="PIRSR" id="PIRSR000548-1"/>
    </source>
</evidence>
<dbReference type="AlphaFoldDB" id="A0AAW2ZDB5"/>
<comment type="cofactor">
    <cofactor evidence="1">
        <name>Mg(2+)</name>
        <dbReference type="ChEBI" id="CHEBI:18420"/>
    </cofactor>
</comment>
<dbReference type="CDD" id="cd22961">
    <property type="entry name" value="DD_TEX55-like"/>
    <property type="match status" value="1"/>
</dbReference>
<feature type="binding site" evidence="10">
    <location>
        <position position="391"/>
    </location>
    <ligand>
        <name>3',5'-cyclic AMP</name>
        <dbReference type="ChEBI" id="CHEBI:58165"/>
        <label>2</label>
    </ligand>
</feature>
<keyword evidence="7 10" id="KW-0547">Nucleotide-binding</keyword>
<dbReference type="SUPFAM" id="SSF51206">
    <property type="entry name" value="cAMP-binding domain-like"/>
    <property type="match status" value="2"/>
</dbReference>
<evidence type="ECO:0000256" key="3">
    <source>
        <dbReference type="ARBA" id="ARBA00022553"/>
    </source>
</evidence>
<dbReference type="PROSITE" id="PS00889">
    <property type="entry name" value="CNMP_BINDING_2"/>
    <property type="match status" value="2"/>
</dbReference>
<comment type="similarity">
    <text evidence="2">Belongs to the cAMP-dependent kinase regulatory chain family.</text>
</comment>
<feature type="compositionally biased region" description="Acidic residues" evidence="11">
    <location>
        <begin position="101"/>
        <end position="112"/>
    </location>
</feature>
<name>A0AAW2ZDB5_9EUKA</name>
<keyword evidence="5" id="KW-0479">Metal-binding</keyword>
<evidence type="ECO:0000256" key="5">
    <source>
        <dbReference type="ARBA" id="ARBA00022723"/>
    </source>
</evidence>
<dbReference type="PIRSF" id="PIRSF000548">
    <property type="entry name" value="PK_regulatory"/>
    <property type="match status" value="1"/>
</dbReference>
<dbReference type="GO" id="GO:0004862">
    <property type="term" value="F:cAMP-dependent protein kinase inhibitor activity"/>
    <property type="evidence" value="ECO:0007669"/>
    <property type="project" value="TreeGrafter"/>
</dbReference>
<dbReference type="GO" id="GO:0034236">
    <property type="term" value="F:protein kinase A catalytic subunit binding"/>
    <property type="evidence" value="ECO:0007669"/>
    <property type="project" value="TreeGrafter"/>
</dbReference>
<evidence type="ECO:0000256" key="9">
    <source>
        <dbReference type="ARBA" id="ARBA00024113"/>
    </source>
</evidence>
<keyword evidence="8 10" id="KW-0114">cAMP</keyword>
<feature type="domain" description="Cyclic nucleotide-binding" evidence="12">
    <location>
        <begin position="208"/>
        <end position="323"/>
    </location>
</feature>
<dbReference type="PROSITE" id="PS00888">
    <property type="entry name" value="CNMP_BINDING_1"/>
    <property type="match status" value="2"/>
</dbReference>
<feature type="compositionally biased region" description="Low complexity" evidence="11">
    <location>
        <begin position="71"/>
        <end position="80"/>
    </location>
</feature>
<feature type="binding site" evidence="10">
    <location>
        <position position="282"/>
    </location>
    <ligand>
        <name>3',5'-cyclic AMP</name>
        <dbReference type="ChEBI" id="CHEBI:58165"/>
        <label>1</label>
    </ligand>
</feature>
<dbReference type="GO" id="GO:0005829">
    <property type="term" value="C:cytosol"/>
    <property type="evidence" value="ECO:0007669"/>
    <property type="project" value="TreeGrafter"/>
</dbReference>
<evidence type="ECO:0000259" key="12">
    <source>
        <dbReference type="PROSITE" id="PS50042"/>
    </source>
</evidence>
<dbReference type="GO" id="GO:0030552">
    <property type="term" value="F:cAMP binding"/>
    <property type="evidence" value="ECO:0007669"/>
    <property type="project" value="UniProtKB-KW"/>
</dbReference>
<proteinExistence type="inferred from homology"/>
<evidence type="ECO:0000256" key="7">
    <source>
        <dbReference type="ARBA" id="ARBA00022741"/>
    </source>
</evidence>
<dbReference type="InterPro" id="IPR018488">
    <property type="entry name" value="cNMP-bd_CS"/>
</dbReference>
<dbReference type="EMBL" id="JAOPGA020001342">
    <property type="protein sequence ID" value="KAL0487435.1"/>
    <property type="molecule type" value="Genomic_DNA"/>
</dbReference>
<feature type="compositionally biased region" description="Acidic residues" evidence="11">
    <location>
        <begin position="119"/>
        <end position="130"/>
    </location>
</feature>
<dbReference type="Gene3D" id="2.60.120.10">
    <property type="entry name" value="Jelly Rolls"/>
    <property type="match status" value="2"/>
</dbReference>
<dbReference type="FunFam" id="2.60.120.10:FF:000068">
    <property type="entry name" value="cGMP-dependent protein kinase"/>
    <property type="match status" value="1"/>
</dbReference>
<dbReference type="InterPro" id="IPR050503">
    <property type="entry name" value="cAMP-dep_PK_reg_su-like"/>
</dbReference>
<dbReference type="GO" id="GO:0005952">
    <property type="term" value="C:cAMP-dependent protein kinase complex"/>
    <property type="evidence" value="ECO:0007669"/>
    <property type="project" value="InterPro"/>
</dbReference>
<dbReference type="PANTHER" id="PTHR11635">
    <property type="entry name" value="CAMP-DEPENDENT PROTEIN KINASE REGULATORY CHAIN"/>
    <property type="match status" value="1"/>
</dbReference>
<comment type="caution">
    <text evidence="13">The sequence shown here is derived from an EMBL/GenBank/DDBJ whole genome shotgun (WGS) entry which is preliminary data.</text>
</comment>
<dbReference type="CDD" id="cd00038">
    <property type="entry name" value="CAP_ED"/>
    <property type="match status" value="2"/>
</dbReference>
<dbReference type="GO" id="GO:0046872">
    <property type="term" value="F:metal ion binding"/>
    <property type="evidence" value="ECO:0007669"/>
    <property type="project" value="UniProtKB-KW"/>
</dbReference>
<evidence type="ECO:0000256" key="2">
    <source>
        <dbReference type="ARBA" id="ARBA00005753"/>
    </source>
</evidence>
<evidence type="ECO:0000256" key="4">
    <source>
        <dbReference type="ARBA" id="ARBA00022566"/>
    </source>
</evidence>
<gene>
    <name evidence="13" type="ORF">AKO1_000843</name>
</gene>
<protein>
    <recommendedName>
        <fullName evidence="9">cGMP-dependent protein kinase</fullName>
    </recommendedName>
</protein>
<evidence type="ECO:0000256" key="11">
    <source>
        <dbReference type="SAM" id="MobiDB-lite"/>
    </source>
</evidence>
<keyword evidence="3" id="KW-0597">Phosphoprotein</keyword>
<feature type="binding site" evidence="10">
    <location>
        <position position="400"/>
    </location>
    <ligand>
        <name>3',5'-cyclic AMP</name>
        <dbReference type="ChEBI" id="CHEBI:58165"/>
        <label>2</label>
    </ligand>
</feature>
<evidence type="ECO:0000256" key="6">
    <source>
        <dbReference type="ARBA" id="ARBA00022737"/>
    </source>
</evidence>
<organism evidence="13 14">
    <name type="scientific">Acrasis kona</name>
    <dbReference type="NCBI Taxonomy" id="1008807"/>
    <lineage>
        <taxon>Eukaryota</taxon>
        <taxon>Discoba</taxon>
        <taxon>Heterolobosea</taxon>
        <taxon>Tetramitia</taxon>
        <taxon>Eutetramitia</taxon>
        <taxon>Acrasidae</taxon>
        <taxon>Acrasis</taxon>
    </lineage>
</organism>
<dbReference type="PANTHER" id="PTHR11635:SF152">
    <property type="entry name" value="CAMP-DEPENDENT PROTEIN KINASE TYPE I REGULATORY SUBUNIT-RELATED"/>
    <property type="match status" value="1"/>
</dbReference>
<dbReference type="InterPro" id="IPR000595">
    <property type="entry name" value="cNMP-bd_dom"/>
</dbReference>
<feature type="binding site" evidence="10">
    <location>
        <position position="273"/>
    </location>
    <ligand>
        <name>3',5'-cyclic AMP</name>
        <dbReference type="ChEBI" id="CHEBI:58165"/>
        <label>1</label>
    </ligand>
</feature>
<sequence>MSRVPTEQSIKEYLQEKHVSSLFVALLEGICIETPDDVPSFMVNLLEKNFQINRSGQQAKSKPKPTPIKTPAPKKAQAAVPKKEDSGPFIPTFTFGSRRDEDEDTPQVEEPEIYSTNEDNQDNQDEDEDESPTKLGGSGFGQDDKANDQLLSDTAVDLIRRRYSVSVPRRIGISNESLKVDEHVKFPVIPKTESERVQLTAAIDKCSVFKHLENEDKKVVFDAMAEKNVEKGDVIIQQGDEGDLFYVVDSGDCDIIINDKKVGVYHDGDSFGELALIYGTPRAATIKATTDVKLWHIDRTTFRTILMGQTMNRRKLYEDFLRNVEILKTIDDYERLTIADALQAENWTDGSAIVTQGDAGHSFYIIVEGEVFVKKDGVEVAVLKSGDYFGEMALMFNQPRAATVVADGPVKTVRLDRRSFKLLLGPCEDVLKRNTSVYNQFMSKQI</sequence>
<dbReference type="InterPro" id="IPR018490">
    <property type="entry name" value="cNMP-bd_dom_sf"/>
</dbReference>
<evidence type="ECO:0000256" key="1">
    <source>
        <dbReference type="ARBA" id="ARBA00001946"/>
    </source>
</evidence>